<keyword evidence="1" id="KW-0812">Transmembrane</keyword>
<evidence type="ECO:0000313" key="2">
    <source>
        <dbReference type="EMBL" id="CAK87308.1"/>
    </source>
</evidence>
<evidence type="ECO:0000256" key="1">
    <source>
        <dbReference type="SAM" id="Phobius"/>
    </source>
</evidence>
<dbReference type="InterPro" id="IPR015943">
    <property type="entry name" value="WD40/YVTN_repeat-like_dom_sf"/>
</dbReference>
<dbReference type="PANTHER" id="PTHR19920">
    <property type="entry name" value="WD40 PROTEIN CIAO1"/>
    <property type="match status" value="1"/>
</dbReference>
<dbReference type="PANTHER" id="PTHR19920:SF0">
    <property type="entry name" value="CYTOSOLIC IRON-SULFUR PROTEIN ASSEMBLY PROTEIN CIAO1-RELATED"/>
    <property type="match status" value="1"/>
</dbReference>
<dbReference type="SMART" id="SM00320">
    <property type="entry name" value="WD40"/>
    <property type="match status" value="3"/>
</dbReference>
<dbReference type="EMBL" id="CT868618">
    <property type="protein sequence ID" value="CAK87308.1"/>
    <property type="molecule type" value="Genomic_DNA"/>
</dbReference>
<gene>
    <name evidence="2" type="ORF">GSPATT00020949001</name>
</gene>
<dbReference type="InterPro" id="IPR036322">
    <property type="entry name" value="WD40_repeat_dom_sf"/>
</dbReference>
<dbReference type="Pfam" id="PF00400">
    <property type="entry name" value="WD40"/>
    <property type="match status" value="1"/>
</dbReference>
<dbReference type="SUPFAM" id="SSF50978">
    <property type="entry name" value="WD40 repeat-like"/>
    <property type="match status" value="1"/>
</dbReference>
<sequence length="570" mass="66825">MCYGRYQQRKYFRRRFGCSKCIEESIKSNIGKFDQIKSLDSFWAQWEIISKDNKSFIQETMKKIDEHTKELSTFNSIILNSIIEVTNFFLQKLQDQLQVFEVEPQYLSEEHIFQIAENLSNQKDYLDNFKSQQQDYYHSYLKEIQNILDQNNITIIQKVRKHNLSIVHQQINIKIKLQKQSSKQKGIIGIGILIGCCITIMINFNLPIGQINQYLKINQKIIKNEKEVNDFQSKECLSIDQINQNQKIIKNEIEVNQFLYQPMQSNLKDIQLKCQLFAFNSNNSIMIAGCEKQIQVFQFVDGQLYYKQTISSHNDNLTALYHMNNSEQFVSGDMKGTMMIWKYKMADKWEQKERFEQLHKGRINEIRMNIKEDIIITCGDDKSIQILKIEKKWKPQQRIAQFKSKVLSLILNEVEDQLISSDYDGIISVMKKTNQDNWKVNQNITAIPGFKLTLIDANQFVYQSNKGDMQVFKLKGDQYKEIQAINLKGDGGENICHISSVFVKQKSILISINNKQLHMIKKKQNGDLEIYKSIVHQQNPVYGGLSNDGEYLITLDEKNQGQLQRFVQQN</sequence>
<evidence type="ECO:0000313" key="3">
    <source>
        <dbReference type="Proteomes" id="UP000000600"/>
    </source>
</evidence>
<keyword evidence="1" id="KW-0472">Membrane</keyword>
<dbReference type="GeneID" id="5040491"/>
<dbReference type="GO" id="GO:0097361">
    <property type="term" value="C:cytosolic [4Fe-4S] assembly targeting complex"/>
    <property type="evidence" value="ECO:0000318"/>
    <property type="project" value="GO_Central"/>
</dbReference>
<name>A0DW91_PARTE</name>
<dbReference type="InterPro" id="IPR001680">
    <property type="entry name" value="WD40_rpt"/>
</dbReference>
<dbReference type="OMA" id="MIAGCEK"/>
<dbReference type="RefSeq" id="XP_001454705.1">
    <property type="nucleotide sequence ID" value="XM_001454668.1"/>
</dbReference>
<proteinExistence type="predicted"/>
<keyword evidence="3" id="KW-1185">Reference proteome</keyword>
<dbReference type="KEGG" id="ptm:GSPATT00020949001"/>
<dbReference type="HOGENOM" id="CLU_478586_0_0_1"/>
<dbReference type="Proteomes" id="UP000000600">
    <property type="component" value="Unassembled WGS sequence"/>
</dbReference>
<dbReference type="OrthoDB" id="338631at2759"/>
<protein>
    <submittedName>
        <fullName evidence="2">Uncharacterized protein</fullName>
    </submittedName>
</protein>
<accession>A0DW91</accession>
<reference evidence="2 3" key="1">
    <citation type="journal article" date="2006" name="Nature">
        <title>Global trends of whole-genome duplications revealed by the ciliate Paramecium tetraurelia.</title>
        <authorList>
            <consortium name="Genoscope"/>
            <person name="Aury J.-M."/>
            <person name="Jaillon O."/>
            <person name="Duret L."/>
            <person name="Noel B."/>
            <person name="Jubin C."/>
            <person name="Porcel B.M."/>
            <person name="Segurens B."/>
            <person name="Daubin V."/>
            <person name="Anthouard V."/>
            <person name="Aiach N."/>
            <person name="Arnaiz O."/>
            <person name="Billaut A."/>
            <person name="Beisson J."/>
            <person name="Blanc I."/>
            <person name="Bouhouche K."/>
            <person name="Camara F."/>
            <person name="Duharcourt S."/>
            <person name="Guigo R."/>
            <person name="Gogendeau D."/>
            <person name="Katinka M."/>
            <person name="Keller A.-M."/>
            <person name="Kissmehl R."/>
            <person name="Klotz C."/>
            <person name="Koll F."/>
            <person name="Le Moue A."/>
            <person name="Lepere C."/>
            <person name="Malinsky S."/>
            <person name="Nowacki M."/>
            <person name="Nowak J.K."/>
            <person name="Plattner H."/>
            <person name="Poulain J."/>
            <person name="Ruiz F."/>
            <person name="Serrano V."/>
            <person name="Zagulski M."/>
            <person name="Dessen P."/>
            <person name="Betermier M."/>
            <person name="Weissenbach J."/>
            <person name="Scarpelli C."/>
            <person name="Schachter V."/>
            <person name="Sperling L."/>
            <person name="Meyer E."/>
            <person name="Cohen J."/>
            <person name="Wincker P."/>
        </authorList>
    </citation>
    <scope>NUCLEOTIDE SEQUENCE [LARGE SCALE GENOMIC DNA]</scope>
    <source>
        <strain evidence="2 3">Stock d4-2</strain>
    </source>
</reference>
<keyword evidence="1" id="KW-1133">Transmembrane helix</keyword>
<dbReference type="AlphaFoldDB" id="A0DW91"/>
<dbReference type="InParanoid" id="A0DW91"/>
<feature type="transmembrane region" description="Helical" evidence="1">
    <location>
        <begin position="186"/>
        <end position="206"/>
    </location>
</feature>
<dbReference type="Gene3D" id="2.130.10.10">
    <property type="entry name" value="YVTN repeat-like/Quinoprotein amine dehydrogenase"/>
    <property type="match status" value="1"/>
</dbReference>
<dbReference type="GO" id="GO:0016226">
    <property type="term" value="P:iron-sulfur cluster assembly"/>
    <property type="evidence" value="ECO:0000318"/>
    <property type="project" value="GO_Central"/>
</dbReference>
<organism evidence="2 3">
    <name type="scientific">Paramecium tetraurelia</name>
    <dbReference type="NCBI Taxonomy" id="5888"/>
    <lineage>
        <taxon>Eukaryota</taxon>
        <taxon>Sar</taxon>
        <taxon>Alveolata</taxon>
        <taxon>Ciliophora</taxon>
        <taxon>Intramacronucleata</taxon>
        <taxon>Oligohymenophorea</taxon>
        <taxon>Peniculida</taxon>
        <taxon>Parameciidae</taxon>
        <taxon>Paramecium</taxon>
    </lineage>
</organism>